<evidence type="ECO:0000313" key="1">
    <source>
        <dbReference type="EMBL" id="RSU05712.1"/>
    </source>
</evidence>
<name>A0A369B0E0_9ENTE</name>
<dbReference type="EMBL" id="NGJX01000001">
    <property type="protein sequence ID" value="RSU05712.1"/>
    <property type="molecule type" value="Genomic_DNA"/>
</dbReference>
<dbReference type="Pfam" id="PF00583">
    <property type="entry name" value="Acetyltransf_1"/>
    <property type="match status" value="1"/>
</dbReference>
<dbReference type="PROSITE" id="PS51186">
    <property type="entry name" value="GNAT"/>
    <property type="match status" value="1"/>
</dbReference>
<sequence>MSVEFDDLFTLGKTIYSTDTFEHQHYSEFLDMYDANYIKFKQPISLKEFKKTEKYLKDFHQKNGQTHLKFKFPKNITFSDELNTYLQQEKYDIDSLELFKLKKTNFPSLSQSTDIDIDLVTLNHLDDLLTLRFNLNKEYGKDYAHRKNDLIKEHLKSSNIQFLIAYYKKIPAGCVNVISTDSTLEIDDLYVHEDFRNKQIASFLQRKGIEMAQDKEVILQADSNDTPREMYLKQGYELQSNRFEIFKLFS</sequence>
<proteinExistence type="predicted"/>
<dbReference type="GO" id="GO:0016747">
    <property type="term" value="F:acyltransferase activity, transferring groups other than amino-acyl groups"/>
    <property type="evidence" value="ECO:0007669"/>
    <property type="project" value="InterPro"/>
</dbReference>
<accession>A0A369B0E0</accession>
<dbReference type="OrthoDB" id="9803772at2"/>
<evidence type="ECO:0000313" key="2">
    <source>
        <dbReference type="Proteomes" id="UP000288197"/>
    </source>
</evidence>
<dbReference type="AlphaFoldDB" id="A0A369B0E0"/>
<dbReference type="InterPro" id="IPR040549">
    <property type="entry name" value="DUF5613"/>
</dbReference>
<dbReference type="Proteomes" id="UP000288197">
    <property type="component" value="Unassembled WGS sequence"/>
</dbReference>
<keyword evidence="2" id="KW-1185">Reference proteome</keyword>
<protein>
    <submittedName>
        <fullName evidence="1">Uncharacterized protein</fullName>
    </submittedName>
</protein>
<gene>
    <name evidence="1" type="ORF">CBF32_01565</name>
</gene>
<organism evidence="1 2">
    <name type="scientific">Vagococcus fluvialis</name>
    <dbReference type="NCBI Taxonomy" id="2738"/>
    <lineage>
        <taxon>Bacteria</taxon>
        <taxon>Bacillati</taxon>
        <taxon>Bacillota</taxon>
        <taxon>Bacilli</taxon>
        <taxon>Lactobacillales</taxon>
        <taxon>Enterococcaceae</taxon>
        <taxon>Vagococcus</taxon>
    </lineage>
</organism>
<dbReference type="RefSeq" id="WP_114288694.1">
    <property type="nucleotide sequence ID" value="NZ_CP122523.1"/>
</dbReference>
<dbReference type="CDD" id="cd04301">
    <property type="entry name" value="NAT_SF"/>
    <property type="match status" value="1"/>
</dbReference>
<dbReference type="SUPFAM" id="SSF55729">
    <property type="entry name" value="Acyl-CoA N-acyltransferases (Nat)"/>
    <property type="match status" value="1"/>
</dbReference>
<dbReference type="Gene3D" id="3.40.630.30">
    <property type="match status" value="1"/>
</dbReference>
<comment type="caution">
    <text evidence="1">The sequence shown here is derived from an EMBL/GenBank/DDBJ whole genome shotgun (WGS) entry which is preliminary data.</text>
</comment>
<dbReference type="InterPro" id="IPR000182">
    <property type="entry name" value="GNAT_dom"/>
</dbReference>
<reference evidence="1 2" key="1">
    <citation type="submission" date="2017-05" db="EMBL/GenBank/DDBJ databases">
        <title>Vagococcus spp. assemblies.</title>
        <authorList>
            <person name="Gulvik C.A."/>
        </authorList>
    </citation>
    <scope>NUCLEOTIDE SEQUENCE [LARGE SCALE GENOMIC DNA]</scope>
    <source>
        <strain evidence="1 2">NCFB 2497</strain>
    </source>
</reference>
<dbReference type="Pfam" id="PF18467">
    <property type="entry name" value="DUF5613"/>
    <property type="match status" value="1"/>
</dbReference>
<dbReference type="GeneID" id="63145399"/>
<dbReference type="InterPro" id="IPR016181">
    <property type="entry name" value="Acyl_CoA_acyltransferase"/>
</dbReference>